<gene>
    <name evidence="7" type="ORF">A4A49_18824</name>
</gene>
<protein>
    <recommendedName>
        <fullName evidence="9">S-protein homolog</fullName>
    </recommendedName>
</protein>
<organism evidence="7 8">
    <name type="scientific">Nicotiana attenuata</name>
    <name type="common">Coyote tobacco</name>
    <dbReference type="NCBI Taxonomy" id="49451"/>
    <lineage>
        <taxon>Eukaryota</taxon>
        <taxon>Viridiplantae</taxon>
        <taxon>Streptophyta</taxon>
        <taxon>Embryophyta</taxon>
        <taxon>Tracheophyta</taxon>
        <taxon>Spermatophyta</taxon>
        <taxon>Magnoliopsida</taxon>
        <taxon>eudicotyledons</taxon>
        <taxon>Gunneridae</taxon>
        <taxon>Pentapetalae</taxon>
        <taxon>asterids</taxon>
        <taxon>lamiids</taxon>
        <taxon>Solanales</taxon>
        <taxon>Solanaceae</taxon>
        <taxon>Nicotianoideae</taxon>
        <taxon>Nicotianeae</taxon>
        <taxon>Nicotiana</taxon>
    </lineage>
</organism>
<evidence type="ECO:0000313" key="7">
    <source>
        <dbReference type="EMBL" id="OIT31927.1"/>
    </source>
</evidence>
<evidence type="ECO:0000256" key="5">
    <source>
        <dbReference type="ARBA" id="ARBA00022729"/>
    </source>
</evidence>
<evidence type="ECO:0000256" key="4">
    <source>
        <dbReference type="ARBA" id="ARBA00022525"/>
    </source>
</evidence>
<evidence type="ECO:0008006" key="9">
    <source>
        <dbReference type="Google" id="ProtNLM"/>
    </source>
</evidence>
<dbReference type="Pfam" id="PF05938">
    <property type="entry name" value="Self-incomp_S1"/>
    <property type="match status" value="1"/>
</dbReference>
<comment type="similarity">
    <text evidence="2">Belongs to the plant self-incompatibility (S1) protein family.</text>
</comment>
<reference evidence="7" key="1">
    <citation type="submission" date="2016-11" db="EMBL/GenBank/DDBJ databases">
        <title>The genome of Nicotiana attenuata.</title>
        <authorList>
            <person name="Xu S."/>
            <person name="Brockmoeller T."/>
            <person name="Gaquerel E."/>
            <person name="Navarro A."/>
            <person name="Kuhl H."/>
            <person name="Gase K."/>
            <person name="Ling Z."/>
            <person name="Zhou W."/>
            <person name="Kreitzer C."/>
            <person name="Stanke M."/>
            <person name="Tang H."/>
            <person name="Lyons E."/>
            <person name="Pandey P."/>
            <person name="Pandey S.P."/>
            <person name="Timmermann B."/>
            <person name="Baldwin I.T."/>
        </authorList>
    </citation>
    <scope>NUCLEOTIDE SEQUENCE [LARGE SCALE GENOMIC DNA]</scope>
    <source>
        <strain evidence="7">UT</strain>
    </source>
</reference>
<dbReference type="InterPro" id="IPR010264">
    <property type="entry name" value="Self-incomp_S1"/>
</dbReference>
<accession>A0A314KS64</accession>
<feature type="signal peptide" evidence="6">
    <location>
        <begin position="1"/>
        <end position="25"/>
    </location>
</feature>
<name>A0A314KS64_NICAT</name>
<comment type="caution">
    <text evidence="7">The sequence shown here is derived from an EMBL/GenBank/DDBJ whole genome shotgun (WGS) entry which is preliminary data.</text>
</comment>
<evidence type="ECO:0000256" key="3">
    <source>
        <dbReference type="ARBA" id="ARBA00022471"/>
    </source>
</evidence>
<evidence type="ECO:0000256" key="2">
    <source>
        <dbReference type="ARBA" id="ARBA00005581"/>
    </source>
</evidence>
<dbReference type="Proteomes" id="UP000187609">
    <property type="component" value="Unassembled WGS sequence"/>
</dbReference>
<evidence type="ECO:0000313" key="8">
    <source>
        <dbReference type="Proteomes" id="UP000187609"/>
    </source>
</evidence>
<dbReference type="GO" id="GO:0005576">
    <property type="term" value="C:extracellular region"/>
    <property type="evidence" value="ECO:0007669"/>
    <property type="project" value="UniProtKB-SubCell"/>
</dbReference>
<dbReference type="EMBL" id="MJEQ01001169">
    <property type="protein sequence ID" value="OIT31927.1"/>
    <property type="molecule type" value="Genomic_DNA"/>
</dbReference>
<dbReference type="STRING" id="49451.A0A314KS64"/>
<proteinExistence type="inferred from homology"/>
<keyword evidence="8" id="KW-1185">Reference proteome</keyword>
<keyword evidence="4" id="KW-0964">Secreted</keyword>
<dbReference type="GO" id="GO:0060320">
    <property type="term" value="P:rejection of self pollen"/>
    <property type="evidence" value="ECO:0007669"/>
    <property type="project" value="UniProtKB-KW"/>
</dbReference>
<comment type="subcellular location">
    <subcellularLocation>
        <location evidence="1">Secreted</location>
    </subcellularLocation>
</comment>
<keyword evidence="5 6" id="KW-0732">Signal</keyword>
<sequence>MSSSLHHLIIYLFLLNFLAISSVNSQNLTSDFVVIIKNETPNTAEARCYIYGEDRGDYSMKPGWTDKFYIPIVPGGNNTLSCAIKLGNKHGFFDLFNFNDTEICHTNEVCNWRVHEEGMCMLLAGKCELFVWDDDSIRHVASEPTRYIASEPVKYVASEPVKYVASEPVRYIANP</sequence>
<evidence type="ECO:0000256" key="1">
    <source>
        <dbReference type="ARBA" id="ARBA00004613"/>
    </source>
</evidence>
<dbReference type="Gramene" id="OIT31927">
    <property type="protein sequence ID" value="OIT31927"/>
    <property type="gene ID" value="A4A49_18824"/>
</dbReference>
<evidence type="ECO:0000256" key="6">
    <source>
        <dbReference type="SAM" id="SignalP"/>
    </source>
</evidence>
<dbReference type="AlphaFoldDB" id="A0A314KS64"/>
<feature type="chain" id="PRO_5016247461" description="S-protein homolog" evidence="6">
    <location>
        <begin position="26"/>
        <end position="175"/>
    </location>
</feature>
<keyword evidence="3" id="KW-0713">Self-incompatibility</keyword>